<dbReference type="PANTHER" id="PTHR43080">
    <property type="entry name" value="CBS DOMAIN-CONTAINING PROTEIN CBSX3, MITOCHONDRIAL"/>
    <property type="match status" value="1"/>
</dbReference>
<dbReference type="SUPFAM" id="SSF54631">
    <property type="entry name" value="CBS-domain pair"/>
    <property type="match status" value="1"/>
</dbReference>
<dbReference type="SMART" id="SM01093">
    <property type="entry name" value="CP12"/>
    <property type="match status" value="1"/>
</dbReference>
<comment type="caution">
    <text evidence="4">The sequence shown here is derived from an EMBL/GenBank/DDBJ whole genome shotgun (WGS) entry which is preliminary data.</text>
</comment>
<sequence length="206" mass="22977">MMKAEDIMTKDVITIRGSATVAEAVRLMKDHNLRALVVDRRYDNDAYGMVSETDIVYKVIAYGKDPKLVRVYEIMSKPCIVVNPELSVEYVARLFANTGIRRAPVIQGKLLGIISITDILTKSNFIEAPTALRLEEKIHKAVEAARAICTQHGAYSKACAAAWDEVEELQAEAAHQKAEAMVSAKVSFEEYCRENPNAPECRNYNP</sequence>
<evidence type="ECO:0000256" key="2">
    <source>
        <dbReference type="PROSITE-ProRule" id="PRU00703"/>
    </source>
</evidence>
<evidence type="ECO:0000259" key="3">
    <source>
        <dbReference type="PROSITE" id="PS51371"/>
    </source>
</evidence>
<dbReference type="InterPro" id="IPR000644">
    <property type="entry name" value="CBS_dom"/>
</dbReference>
<dbReference type="CDD" id="cd04630">
    <property type="entry name" value="CBS_pair_bac"/>
    <property type="match status" value="1"/>
</dbReference>
<dbReference type="PANTHER" id="PTHR43080:SF2">
    <property type="entry name" value="CBS DOMAIN-CONTAINING PROTEIN"/>
    <property type="match status" value="1"/>
</dbReference>
<dbReference type="Gene3D" id="3.10.580.10">
    <property type="entry name" value="CBS-domain"/>
    <property type="match status" value="1"/>
</dbReference>
<dbReference type="SMART" id="SM00116">
    <property type="entry name" value="CBS"/>
    <property type="match status" value="2"/>
</dbReference>
<name>A0ABR8FX28_9NOSO</name>
<dbReference type="EMBL" id="JACJTB010000021">
    <property type="protein sequence ID" value="MBD2595980.1"/>
    <property type="molecule type" value="Genomic_DNA"/>
</dbReference>
<accession>A0ABR8FX28</accession>
<proteinExistence type="predicted"/>
<dbReference type="Proteomes" id="UP000603457">
    <property type="component" value="Unassembled WGS sequence"/>
</dbReference>
<dbReference type="Pfam" id="PF02672">
    <property type="entry name" value="CP12"/>
    <property type="match status" value="1"/>
</dbReference>
<dbReference type="PROSITE" id="PS51371">
    <property type="entry name" value="CBS"/>
    <property type="match status" value="2"/>
</dbReference>
<keyword evidence="1 2" id="KW-0129">CBS domain</keyword>
<feature type="domain" description="CBS" evidence="3">
    <location>
        <begin position="8"/>
        <end position="66"/>
    </location>
</feature>
<gene>
    <name evidence="4" type="ORF">H6G74_16830</name>
</gene>
<dbReference type="InterPro" id="IPR046342">
    <property type="entry name" value="CBS_dom_sf"/>
</dbReference>
<dbReference type="RefSeq" id="WP_190968746.1">
    <property type="nucleotide sequence ID" value="NZ_JACJTB010000021.1"/>
</dbReference>
<evidence type="ECO:0000313" key="5">
    <source>
        <dbReference type="Proteomes" id="UP000603457"/>
    </source>
</evidence>
<dbReference type="Pfam" id="PF00571">
    <property type="entry name" value="CBS"/>
    <property type="match status" value="2"/>
</dbReference>
<dbReference type="InterPro" id="IPR003823">
    <property type="entry name" value="CP12_dom"/>
</dbReference>
<keyword evidence="5" id="KW-1185">Reference proteome</keyword>
<evidence type="ECO:0000313" key="4">
    <source>
        <dbReference type="EMBL" id="MBD2595980.1"/>
    </source>
</evidence>
<organism evidence="4 5">
    <name type="scientific">Nostoc spongiaeforme FACHB-130</name>
    <dbReference type="NCBI Taxonomy" id="1357510"/>
    <lineage>
        <taxon>Bacteria</taxon>
        <taxon>Bacillati</taxon>
        <taxon>Cyanobacteriota</taxon>
        <taxon>Cyanophyceae</taxon>
        <taxon>Nostocales</taxon>
        <taxon>Nostocaceae</taxon>
        <taxon>Nostoc</taxon>
    </lineage>
</organism>
<feature type="domain" description="CBS" evidence="3">
    <location>
        <begin position="75"/>
        <end position="130"/>
    </location>
</feature>
<evidence type="ECO:0000256" key="1">
    <source>
        <dbReference type="ARBA" id="ARBA00023122"/>
    </source>
</evidence>
<reference evidence="4 5" key="1">
    <citation type="journal article" date="2020" name="ISME J.">
        <title>Comparative genomics reveals insights into cyanobacterial evolution and habitat adaptation.</title>
        <authorList>
            <person name="Chen M.Y."/>
            <person name="Teng W.K."/>
            <person name="Zhao L."/>
            <person name="Hu C.X."/>
            <person name="Zhou Y.K."/>
            <person name="Han B.P."/>
            <person name="Song L.R."/>
            <person name="Shu W.S."/>
        </authorList>
    </citation>
    <scope>NUCLEOTIDE SEQUENCE [LARGE SCALE GENOMIC DNA]</scope>
    <source>
        <strain evidence="4 5">FACHB-130</strain>
    </source>
</reference>
<dbReference type="InterPro" id="IPR051257">
    <property type="entry name" value="Diverse_CBS-Domain"/>
</dbReference>
<protein>
    <submittedName>
        <fullName evidence="4">CBS domain-containing protein</fullName>
    </submittedName>
</protein>